<dbReference type="InterPro" id="IPR014114">
    <property type="entry name" value="TraW"/>
</dbReference>
<sequence length="213" mass="23762">MKRWVGSMKTVLLLVLSLFGSQCVMAKVLGVHGKTYPIGEQDLVQVIEGKLSTMQKNGKISELEKTVKARAQAATERPVPVAGVSKTVSERKFFFNPSITVAENLYDHQGQLIHQKGSILNPLDQVSLTKPILMIDGDDSSQIEWALLQEKTIGTATLILIKGPIMALRKKLDREIFFDQQGLICNRFLIKQVPARIQQQGKQLLIEELQVTI</sequence>
<evidence type="ECO:0008006" key="3">
    <source>
        <dbReference type="Google" id="ProtNLM"/>
    </source>
</evidence>
<accession>A0A0Q9YI61</accession>
<dbReference type="STRING" id="295108.HT99x_02663"/>
<comment type="caution">
    <text evidence="2">The sequence shown here is derived from an EMBL/GenBank/DDBJ whole genome shotgun (WGS) entry which is preliminary data.</text>
</comment>
<organism evidence="2">
    <name type="scientific">Candidatus Berkiella aquae</name>
    <dbReference type="NCBI Taxonomy" id="295108"/>
    <lineage>
        <taxon>Bacteria</taxon>
        <taxon>Pseudomonadati</taxon>
        <taxon>Pseudomonadota</taxon>
        <taxon>Gammaproteobacteria</taxon>
        <taxon>Candidatus Berkiellales</taxon>
        <taxon>Candidatus Berkiellaceae</taxon>
        <taxon>Candidatus Berkiella</taxon>
    </lineage>
</organism>
<dbReference type="AlphaFoldDB" id="A0A0Q9YI61"/>
<evidence type="ECO:0000313" key="2">
    <source>
        <dbReference type="EMBL" id="KRG20271.1"/>
    </source>
</evidence>
<gene>
    <name evidence="2" type="ORF">HT99x_02663</name>
</gene>
<keyword evidence="1" id="KW-0732">Signal</keyword>
<feature type="signal peptide" evidence="1">
    <location>
        <begin position="1"/>
        <end position="26"/>
    </location>
</feature>
<feature type="chain" id="PRO_5006388632" description="Type-F conjugative transfer system protein TraW N-terminal domain-containing protein" evidence="1">
    <location>
        <begin position="27"/>
        <end position="213"/>
    </location>
</feature>
<protein>
    <recommendedName>
        <fullName evidence="3">Type-F conjugative transfer system protein TraW N-terminal domain-containing protein</fullName>
    </recommendedName>
</protein>
<evidence type="ECO:0000256" key="1">
    <source>
        <dbReference type="SAM" id="SignalP"/>
    </source>
</evidence>
<reference evidence="2" key="1">
    <citation type="submission" date="2015-09" db="EMBL/GenBank/DDBJ databases">
        <title>Draft Genome Sequences of Two Novel Amoeba-resistant Intranuclear Bacteria, Candidatus Berkiella cookevillensis and Candidatus Berkiella aquae.</title>
        <authorList>
            <person name="Mehari Y.T."/>
            <person name="Arivett B.A."/>
            <person name="Farone A.L."/>
            <person name="Gunderson J.H."/>
            <person name="Farone M.B."/>
        </authorList>
    </citation>
    <scope>NUCLEOTIDE SEQUENCE [LARGE SCALE GENOMIC DNA]</scope>
    <source>
        <strain evidence="2">HT99</strain>
    </source>
</reference>
<name>A0A0Q9YI61_9GAMM</name>
<proteinExistence type="predicted"/>
<dbReference type="NCBIfam" id="TIGR02743">
    <property type="entry name" value="TraW"/>
    <property type="match status" value="1"/>
</dbReference>
<dbReference type="EMBL" id="LKAJ01000014">
    <property type="protein sequence ID" value="KRG20271.1"/>
    <property type="molecule type" value="Genomic_DNA"/>
</dbReference>